<gene>
    <name evidence="7" type="primary">rluD_1</name>
    <name evidence="7" type="ORF">K227x_29580</name>
</gene>
<dbReference type="InterPro" id="IPR002942">
    <property type="entry name" value="S4_RNA-bd"/>
</dbReference>
<dbReference type="Gene3D" id="3.10.290.10">
    <property type="entry name" value="RNA-binding S4 domain"/>
    <property type="match status" value="1"/>
</dbReference>
<dbReference type="InterPro" id="IPR006224">
    <property type="entry name" value="PsdUridine_synth_RluA-like_CS"/>
</dbReference>
<dbReference type="Gene3D" id="3.30.2350.10">
    <property type="entry name" value="Pseudouridine synthase"/>
    <property type="match status" value="1"/>
</dbReference>
<keyword evidence="8" id="KW-1185">Reference proteome</keyword>
<dbReference type="KEGG" id="rlc:K227x_29580"/>
<dbReference type="PROSITE" id="PS01129">
    <property type="entry name" value="PSI_RLU"/>
    <property type="match status" value="1"/>
</dbReference>
<dbReference type="RefSeq" id="WP_145170241.1">
    <property type="nucleotide sequence ID" value="NZ_CP036525.1"/>
</dbReference>
<dbReference type="SMART" id="SM00363">
    <property type="entry name" value="S4"/>
    <property type="match status" value="1"/>
</dbReference>
<evidence type="ECO:0000313" key="7">
    <source>
        <dbReference type="EMBL" id="QDT04566.1"/>
    </source>
</evidence>
<evidence type="ECO:0000256" key="3">
    <source>
        <dbReference type="PIRSR" id="PIRSR606225-1"/>
    </source>
</evidence>
<dbReference type="Proteomes" id="UP000318538">
    <property type="component" value="Chromosome"/>
</dbReference>
<dbReference type="CDD" id="cd00165">
    <property type="entry name" value="S4"/>
    <property type="match status" value="1"/>
</dbReference>
<dbReference type="InterPro" id="IPR020103">
    <property type="entry name" value="PsdUridine_synth_cat_dom_sf"/>
</dbReference>
<dbReference type="InterPro" id="IPR036986">
    <property type="entry name" value="S4_RNA-bd_sf"/>
</dbReference>
<dbReference type="PANTHER" id="PTHR21600:SF44">
    <property type="entry name" value="RIBOSOMAL LARGE SUBUNIT PSEUDOURIDINE SYNTHASE D"/>
    <property type="match status" value="1"/>
</dbReference>
<dbReference type="SUPFAM" id="SSF55174">
    <property type="entry name" value="Alpha-L RNA-binding motif"/>
    <property type="match status" value="1"/>
</dbReference>
<dbReference type="NCBIfam" id="TIGR00005">
    <property type="entry name" value="rluA_subfam"/>
    <property type="match status" value="1"/>
</dbReference>
<evidence type="ECO:0000313" key="8">
    <source>
        <dbReference type="Proteomes" id="UP000318538"/>
    </source>
</evidence>
<keyword evidence="4" id="KW-0694">RNA-binding</keyword>
<evidence type="ECO:0000259" key="6">
    <source>
        <dbReference type="SMART" id="SM00363"/>
    </source>
</evidence>
<dbReference type="GO" id="GO:0000455">
    <property type="term" value="P:enzyme-directed rRNA pseudouridine synthesis"/>
    <property type="evidence" value="ECO:0007669"/>
    <property type="project" value="TreeGrafter"/>
</dbReference>
<evidence type="ECO:0000256" key="2">
    <source>
        <dbReference type="ARBA" id="ARBA00023235"/>
    </source>
</evidence>
<dbReference type="OrthoDB" id="9784108at2"/>
<proteinExistence type="inferred from homology"/>
<dbReference type="InterPro" id="IPR006225">
    <property type="entry name" value="PsdUridine_synth_RluC/D"/>
</dbReference>
<evidence type="ECO:0000256" key="1">
    <source>
        <dbReference type="ARBA" id="ARBA00010876"/>
    </source>
</evidence>
<protein>
    <recommendedName>
        <fullName evidence="5">Pseudouridine synthase</fullName>
        <ecNumber evidence="5">5.4.99.-</ecNumber>
    </recommendedName>
</protein>
<evidence type="ECO:0000256" key="5">
    <source>
        <dbReference type="RuleBase" id="RU362028"/>
    </source>
</evidence>
<dbReference type="AlphaFoldDB" id="A0A517NBP7"/>
<comment type="similarity">
    <text evidence="1 5">Belongs to the pseudouridine synthase RluA family.</text>
</comment>
<sequence length="311" mass="34801">MPLTTAETTILPEQAGRVDAIVRELTQISHSQVRGLIDHGCVTINGASVNDGGEPVAEGDQVSIRYDANQRYREKKKIRWADRTFTIVHEDDALIVVDKAAGTLTVPTDHHESNTLVDRVTLYLSHSKRRRQAFVIHRLDREVSGLLVMGKNQEVADKLIEQFKHRKPNRVYAAIVAGVMTDDAGTFDSHLATGNNLDRYVTGPSKNAERAVTHYKVIRRMEDTTHVEVTLDTGKRNQIRVQFAHAGHPVLGDPRYKTDQSMHARWIRKRIALHAMTLGFEHPVSGKPMTLESKLPAAMQKFLAGGVGRQK</sequence>
<dbReference type="EMBL" id="CP036525">
    <property type="protein sequence ID" value="QDT04566.1"/>
    <property type="molecule type" value="Genomic_DNA"/>
</dbReference>
<dbReference type="CDD" id="cd02869">
    <property type="entry name" value="PseudoU_synth_RluA_like"/>
    <property type="match status" value="1"/>
</dbReference>
<dbReference type="PANTHER" id="PTHR21600">
    <property type="entry name" value="MITOCHONDRIAL RNA PSEUDOURIDINE SYNTHASE"/>
    <property type="match status" value="1"/>
</dbReference>
<comment type="catalytic activity">
    <reaction evidence="5">
        <text>a uridine in RNA = a pseudouridine in RNA</text>
        <dbReference type="Rhea" id="RHEA:48348"/>
        <dbReference type="Rhea" id="RHEA-COMP:12068"/>
        <dbReference type="Rhea" id="RHEA-COMP:12069"/>
        <dbReference type="ChEBI" id="CHEBI:65314"/>
        <dbReference type="ChEBI" id="CHEBI:65315"/>
    </reaction>
</comment>
<accession>A0A517NBP7</accession>
<organism evidence="7 8">
    <name type="scientific">Rubripirellula lacrimiformis</name>
    <dbReference type="NCBI Taxonomy" id="1930273"/>
    <lineage>
        <taxon>Bacteria</taxon>
        <taxon>Pseudomonadati</taxon>
        <taxon>Planctomycetota</taxon>
        <taxon>Planctomycetia</taxon>
        <taxon>Pirellulales</taxon>
        <taxon>Pirellulaceae</taxon>
        <taxon>Rubripirellula</taxon>
    </lineage>
</organism>
<name>A0A517NBP7_9BACT</name>
<keyword evidence="2 5" id="KW-0413">Isomerase</keyword>
<dbReference type="SUPFAM" id="SSF55120">
    <property type="entry name" value="Pseudouridine synthase"/>
    <property type="match status" value="1"/>
</dbReference>
<evidence type="ECO:0000256" key="4">
    <source>
        <dbReference type="PROSITE-ProRule" id="PRU00182"/>
    </source>
</evidence>
<dbReference type="GO" id="GO:0003723">
    <property type="term" value="F:RNA binding"/>
    <property type="evidence" value="ECO:0007669"/>
    <property type="project" value="UniProtKB-KW"/>
</dbReference>
<feature type="domain" description="RNA-binding S4" evidence="6">
    <location>
        <begin position="16"/>
        <end position="79"/>
    </location>
</feature>
<dbReference type="EC" id="5.4.99.-" evidence="5"/>
<feature type="active site" evidence="3">
    <location>
        <position position="140"/>
    </location>
</feature>
<dbReference type="InterPro" id="IPR006145">
    <property type="entry name" value="PsdUridine_synth_RsuA/RluA"/>
</dbReference>
<dbReference type="InterPro" id="IPR050188">
    <property type="entry name" value="RluA_PseudoU_synthase"/>
</dbReference>
<comment type="function">
    <text evidence="5">Responsible for synthesis of pseudouridine from uracil.</text>
</comment>
<dbReference type="GO" id="GO:0120159">
    <property type="term" value="F:rRNA pseudouridine synthase activity"/>
    <property type="evidence" value="ECO:0007669"/>
    <property type="project" value="UniProtKB-ARBA"/>
</dbReference>
<reference evidence="7 8" key="1">
    <citation type="submission" date="2019-02" db="EMBL/GenBank/DDBJ databases">
        <title>Deep-cultivation of Planctomycetes and their phenomic and genomic characterization uncovers novel biology.</title>
        <authorList>
            <person name="Wiegand S."/>
            <person name="Jogler M."/>
            <person name="Boedeker C."/>
            <person name="Pinto D."/>
            <person name="Vollmers J."/>
            <person name="Rivas-Marin E."/>
            <person name="Kohn T."/>
            <person name="Peeters S.H."/>
            <person name="Heuer A."/>
            <person name="Rast P."/>
            <person name="Oberbeckmann S."/>
            <person name="Bunk B."/>
            <person name="Jeske O."/>
            <person name="Meyerdierks A."/>
            <person name="Storesund J.E."/>
            <person name="Kallscheuer N."/>
            <person name="Luecker S."/>
            <person name="Lage O.M."/>
            <person name="Pohl T."/>
            <person name="Merkel B.J."/>
            <person name="Hornburger P."/>
            <person name="Mueller R.-W."/>
            <person name="Bruemmer F."/>
            <person name="Labrenz M."/>
            <person name="Spormann A.M."/>
            <person name="Op den Camp H."/>
            <person name="Overmann J."/>
            <person name="Amann R."/>
            <person name="Jetten M.S.M."/>
            <person name="Mascher T."/>
            <person name="Medema M.H."/>
            <person name="Devos D.P."/>
            <person name="Kaster A.-K."/>
            <person name="Ovreas L."/>
            <person name="Rohde M."/>
            <person name="Galperin M.Y."/>
            <person name="Jogler C."/>
        </authorList>
    </citation>
    <scope>NUCLEOTIDE SEQUENCE [LARGE SCALE GENOMIC DNA]</scope>
    <source>
        <strain evidence="7 8">K22_7</strain>
    </source>
</reference>
<dbReference type="Pfam" id="PF00849">
    <property type="entry name" value="PseudoU_synth_2"/>
    <property type="match status" value="1"/>
</dbReference>
<dbReference type="Pfam" id="PF01479">
    <property type="entry name" value="S4"/>
    <property type="match status" value="1"/>
</dbReference>
<dbReference type="PROSITE" id="PS50889">
    <property type="entry name" value="S4"/>
    <property type="match status" value="1"/>
</dbReference>